<keyword evidence="4 7" id="KW-0067">ATP-binding</keyword>
<comment type="catalytic activity">
    <reaction evidence="7">
        <text>tRNA(Asx) + L-aspartate + ATP = L-aspartyl-tRNA(Asx) + AMP + diphosphate</text>
        <dbReference type="Rhea" id="RHEA:18349"/>
        <dbReference type="Rhea" id="RHEA-COMP:9710"/>
        <dbReference type="Rhea" id="RHEA-COMP:9711"/>
        <dbReference type="ChEBI" id="CHEBI:29991"/>
        <dbReference type="ChEBI" id="CHEBI:30616"/>
        <dbReference type="ChEBI" id="CHEBI:33019"/>
        <dbReference type="ChEBI" id="CHEBI:78442"/>
        <dbReference type="ChEBI" id="CHEBI:78516"/>
        <dbReference type="ChEBI" id="CHEBI:456215"/>
        <dbReference type="EC" id="6.1.1.23"/>
    </reaction>
</comment>
<evidence type="ECO:0000256" key="7">
    <source>
        <dbReference type="HAMAP-Rule" id="MF_00044"/>
    </source>
</evidence>
<dbReference type="Gene3D" id="3.30.930.10">
    <property type="entry name" value="Bira Bifunctional Protein, Domain 2"/>
    <property type="match status" value="1"/>
</dbReference>
<sequence length="591" mass="66596">MPESMGGWKRTATCGQLRREDVGRSATLMGWVARRRDHGGVIFVDLRDREGITQVVFKPDVNADMHRKAEAIRSEYVIAVQGKVELRPAGMENPKLDTGAVDVLCHDLRILNESKTPPFPIESDAEVTEELRLKYRYLDLRRPRVLENLRLRHRAYQATRGHLCGQGFIEVETPFLMKSTPEGARDYLVPSRVNPGRFYALPQSPQTYKQLLMVAGFERYFQIVKCFRDEDLRADRQPEFTQIDIEMSFVEEEDVLALAEGLTAHLFEQTVGYRVPLPLPRLTHREAMDRYGSDKPDTRFGMEIRDVSDLAGESEFEVFRAVLAEGGAVRGINASGQASLSRRQIDDLAAFAAKFGAKGLAWIKVTDRGMESSIVKFFSPALRERLAGRMEARPGDLLLFVADRAEVVASALGELRLELGQQLGLRRDDRWSFLWVVRFPLVEYDAADKRYVACHHPFTSPVEEDLEKMEADPASVRARAYDLVLNGNEIAGGSIRISRRDVQNRMFRLLGISPEDAERKFGFLLEAFEFGAPPHGGIAFGFDRLVALLAGERSIREVIAFPKTNTAVSLMDNAPSEVDPAQLRELGLRVV</sequence>
<feature type="region of interest" description="Aspartate" evidence="7">
    <location>
        <begin position="206"/>
        <end position="209"/>
    </location>
</feature>
<dbReference type="InterPro" id="IPR047089">
    <property type="entry name" value="Asp-tRNA-ligase_1_N"/>
</dbReference>
<comment type="subcellular location">
    <subcellularLocation>
        <location evidence="7">Cytoplasm</location>
    </subcellularLocation>
</comment>
<dbReference type="InterPro" id="IPR047090">
    <property type="entry name" value="AspRS_core"/>
</dbReference>
<protein>
    <recommendedName>
        <fullName evidence="7">Aspartate--tRNA(Asp/Asn) ligase</fullName>
        <ecNumber evidence="7">6.1.1.23</ecNumber>
    </recommendedName>
    <alternativeName>
        <fullName evidence="7">Aspartyl-tRNA synthetase</fullName>
        <shortName evidence="7">AspRS</shortName>
    </alternativeName>
    <alternativeName>
        <fullName evidence="7">Non-discriminating aspartyl-tRNA synthetase</fullName>
        <shortName evidence="7">ND-AspRS</shortName>
    </alternativeName>
</protein>
<dbReference type="GO" id="GO:0005524">
    <property type="term" value="F:ATP binding"/>
    <property type="evidence" value="ECO:0007669"/>
    <property type="project" value="UniProtKB-UniRule"/>
</dbReference>
<dbReference type="InterPro" id="IPR004115">
    <property type="entry name" value="GAD-like_sf"/>
</dbReference>
<feature type="binding site" evidence="7">
    <location>
        <position position="455"/>
    </location>
    <ligand>
        <name>L-aspartate</name>
        <dbReference type="ChEBI" id="CHEBI:29991"/>
    </ligand>
</feature>
<dbReference type="NCBIfam" id="TIGR00459">
    <property type="entry name" value="aspS_bact"/>
    <property type="match status" value="1"/>
</dbReference>
<evidence type="ECO:0000313" key="10">
    <source>
        <dbReference type="Proteomes" id="UP000178606"/>
    </source>
</evidence>
<dbReference type="CDD" id="cd00777">
    <property type="entry name" value="AspRS_core"/>
    <property type="match status" value="1"/>
</dbReference>
<evidence type="ECO:0000313" key="9">
    <source>
        <dbReference type="EMBL" id="OGG51206.1"/>
    </source>
</evidence>
<dbReference type="AlphaFoldDB" id="A0A1F6CPV8"/>
<evidence type="ECO:0000256" key="1">
    <source>
        <dbReference type="ARBA" id="ARBA00006303"/>
    </source>
</evidence>
<comment type="caution">
    <text evidence="9">The sequence shown here is derived from an EMBL/GenBank/DDBJ whole genome shotgun (WGS) entry which is preliminary data.</text>
</comment>
<keyword evidence="6 7" id="KW-0030">Aminoacyl-tRNA synthetase</keyword>
<evidence type="ECO:0000256" key="3">
    <source>
        <dbReference type="ARBA" id="ARBA00022741"/>
    </source>
</evidence>
<dbReference type="GO" id="GO:0004815">
    <property type="term" value="F:aspartate-tRNA ligase activity"/>
    <property type="evidence" value="ECO:0007669"/>
    <property type="project" value="UniProtKB-UniRule"/>
</dbReference>
<dbReference type="Pfam" id="PF02938">
    <property type="entry name" value="GAD"/>
    <property type="match status" value="1"/>
</dbReference>
<feature type="binding site" evidence="7">
    <location>
        <position position="182"/>
    </location>
    <ligand>
        <name>L-aspartate</name>
        <dbReference type="ChEBI" id="CHEBI:29991"/>
    </ligand>
</feature>
<dbReference type="NCBIfam" id="NF001750">
    <property type="entry name" value="PRK00476.1"/>
    <property type="match status" value="1"/>
</dbReference>
<dbReference type="HAMAP" id="MF_00044">
    <property type="entry name" value="Asp_tRNA_synth_type1"/>
    <property type="match status" value="1"/>
</dbReference>
<organism evidence="9 10">
    <name type="scientific">Handelsmanbacteria sp. (strain RIFCSPLOWO2_12_FULL_64_10)</name>
    <dbReference type="NCBI Taxonomy" id="1817868"/>
    <lineage>
        <taxon>Bacteria</taxon>
        <taxon>Candidatus Handelsmaniibacteriota</taxon>
    </lineage>
</organism>
<feature type="binding site" evidence="7">
    <location>
        <position position="496"/>
    </location>
    <ligand>
        <name>L-aspartate</name>
        <dbReference type="ChEBI" id="CHEBI:29991"/>
    </ligand>
</feature>
<feature type="binding site" evidence="7">
    <location>
        <begin position="228"/>
        <end position="230"/>
    </location>
    <ligand>
        <name>ATP</name>
        <dbReference type="ChEBI" id="CHEBI:30616"/>
    </ligand>
</feature>
<comment type="function">
    <text evidence="7">Aspartyl-tRNA synthetase with relaxed tRNA specificity since it is able to aspartylate not only its cognate tRNA(Asp) but also tRNA(Asn). Reaction proceeds in two steps: L-aspartate is first activated by ATP to form Asp-AMP and then transferred to the acceptor end of tRNA(Asp/Asn).</text>
</comment>
<feature type="domain" description="Aminoacyl-transfer RNA synthetases class-II family profile" evidence="8">
    <location>
        <begin position="149"/>
        <end position="562"/>
    </location>
</feature>
<feature type="binding site" evidence="7">
    <location>
        <begin position="541"/>
        <end position="544"/>
    </location>
    <ligand>
        <name>ATP</name>
        <dbReference type="ChEBI" id="CHEBI:30616"/>
    </ligand>
</feature>
<reference evidence="9 10" key="1">
    <citation type="journal article" date="2016" name="Nat. Commun.">
        <title>Thousands of microbial genomes shed light on interconnected biogeochemical processes in an aquifer system.</title>
        <authorList>
            <person name="Anantharaman K."/>
            <person name="Brown C.T."/>
            <person name="Hug L.A."/>
            <person name="Sharon I."/>
            <person name="Castelle C.J."/>
            <person name="Probst A.J."/>
            <person name="Thomas B.C."/>
            <person name="Singh A."/>
            <person name="Wilkins M.J."/>
            <person name="Karaoz U."/>
            <person name="Brodie E.L."/>
            <person name="Williams K.H."/>
            <person name="Hubbard S.S."/>
            <person name="Banfield J.F."/>
        </authorList>
    </citation>
    <scope>NUCLEOTIDE SEQUENCE [LARGE SCALE GENOMIC DNA]</scope>
    <source>
        <strain evidence="10">RIFCSPLOWO2_12_FULL_64_10</strain>
    </source>
</reference>
<dbReference type="InterPro" id="IPR004364">
    <property type="entry name" value="Aa-tRNA-synt_II"/>
</dbReference>
<dbReference type="CDD" id="cd04317">
    <property type="entry name" value="EcAspRS_like_N"/>
    <property type="match status" value="1"/>
</dbReference>
<feature type="binding site" evidence="7">
    <location>
        <position position="228"/>
    </location>
    <ligand>
        <name>L-aspartate</name>
        <dbReference type="ChEBI" id="CHEBI:29991"/>
    </ligand>
</feature>
<keyword evidence="3 7" id="KW-0547">Nucleotide-binding</keyword>
<feature type="site" description="Important for tRNA non-discrimination" evidence="7">
    <location>
        <position position="90"/>
    </location>
</feature>
<dbReference type="Proteomes" id="UP000178606">
    <property type="component" value="Unassembled WGS sequence"/>
</dbReference>
<keyword evidence="2 7" id="KW-0436">Ligase</keyword>
<dbReference type="GO" id="GO:0006422">
    <property type="term" value="P:aspartyl-tRNA aminoacylation"/>
    <property type="evidence" value="ECO:0007669"/>
    <property type="project" value="UniProtKB-UniRule"/>
</dbReference>
<dbReference type="GO" id="GO:0050560">
    <property type="term" value="F:aspartate-tRNA(Asn) ligase activity"/>
    <property type="evidence" value="ECO:0007669"/>
    <property type="project" value="UniProtKB-EC"/>
</dbReference>
<dbReference type="InterPro" id="IPR012340">
    <property type="entry name" value="NA-bd_OB-fold"/>
</dbReference>
<accession>A0A1F6CPV8</accession>
<dbReference type="GO" id="GO:0003676">
    <property type="term" value="F:nucleic acid binding"/>
    <property type="evidence" value="ECO:0007669"/>
    <property type="project" value="InterPro"/>
</dbReference>
<dbReference type="InterPro" id="IPR004365">
    <property type="entry name" value="NA-bd_OB_tRNA"/>
</dbReference>
<dbReference type="SUPFAM" id="SSF55681">
    <property type="entry name" value="Class II aaRS and biotin synthetases"/>
    <property type="match status" value="1"/>
</dbReference>
<keyword evidence="5 7" id="KW-0648">Protein biosynthesis</keyword>
<evidence type="ECO:0000256" key="2">
    <source>
        <dbReference type="ARBA" id="ARBA00022598"/>
    </source>
</evidence>
<dbReference type="Pfam" id="PF00152">
    <property type="entry name" value="tRNA-synt_2"/>
    <property type="match status" value="1"/>
</dbReference>
<dbReference type="InterPro" id="IPR002312">
    <property type="entry name" value="Asp/Asn-tRNA-synth_IIb"/>
</dbReference>
<dbReference type="Gene3D" id="2.40.50.140">
    <property type="entry name" value="Nucleic acid-binding proteins"/>
    <property type="match status" value="1"/>
</dbReference>
<dbReference type="InterPro" id="IPR029351">
    <property type="entry name" value="GAD_dom"/>
</dbReference>
<dbReference type="InterPro" id="IPR045864">
    <property type="entry name" value="aa-tRNA-synth_II/BPL/LPL"/>
</dbReference>
<evidence type="ECO:0000259" key="8">
    <source>
        <dbReference type="PROSITE" id="PS50862"/>
    </source>
</evidence>
<name>A0A1F6CPV8_HANXR</name>
<dbReference type="PANTHER" id="PTHR22594:SF5">
    <property type="entry name" value="ASPARTATE--TRNA LIGASE, MITOCHONDRIAL"/>
    <property type="match status" value="1"/>
</dbReference>
<dbReference type="PRINTS" id="PR01042">
    <property type="entry name" value="TRNASYNTHASP"/>
</dbReference>
<comment type="similarity">
    <text evidence="1 7">Belongs to the class-II aminoacyl-tRNA synthetase family. Type 1 subfamily.</text>
</comment>
<dbReference type="PROSITE" id="PS50862">
    <property type="entry name" value="AA_TRNA_LIGASE_II"/>
    <property type="match status" value="1"/>
</dbReference>
<dbReference type="GO" id="GO:0005737">
    <property type="term" value="C:cytoplasm"/>
    <property type="evidence" value="ECO:0007669"/>
    <property type="project" value="UniProtKB-SubCell"/>
</dbReference>
<dbReference type="Gene3D" id="3.30.1360.30">
    <property type="entry name" value="GAD-like domain"/>
    <property type="match status" value="1"/>
</dbReference>
<feature type="site" description="Important for tRNA non-discrimination" evidence="7">
    <location>
        <position position="38"/>
    </location>
</feature>
<dbReference type="EC" id="6.1.1.23" evidence="7"/>
<keyword evidence="7" id="KW-0963">Cytoplasm</keyword>
<dbReference type="SUPFAM" id="SSF50249">
    <property type="entry name" value="Nucleic acid-binding proteins"/>
    <property type="match status" value="1"/>
</dbReference>
<evidence type="ECO:0000256" key="4">
    <source>
        <dbReference type="ARBA" id="ARBA00022840"/>
    </source>
</evidence>
<dbReference type="SUPFAM" id="SSF55261">
    <property type="entry name" value="GAD domain-like"/>
    <property type="match status" value="1"/>
</dbReference>
<evidence type="ECO:0000256" key="5">
    <source>
        <dbReference type="ARBA" id="ARBA00022917"/>
    </source>
</evidence>
<proteinExistence type="inferred from homology"/>
<feature type="binding site" evidence="7">
    <location>
        <position position="237"/>
    </location>
    <ligand>
        <name>ATP</name>
        <dbReference type="ChEBI" id="CHEBI:30616"/>
    </ligand>
</feature>
<dbReference type="InterPro" id="IPR006195">
    <property type="entry name" value="aa-tRNA-synth_II"/>
</dbReference>
<dbReference type="EMBL" id="MFKF01000191">
    <property type="protein sequence ID" value="OGG51206.1"/>
    <property type="molecule type" value="Genomic_DNA"/>
</dbReference>
<comment type="subunit">
    <text evidence="7">Homodimer.</text>
</comment>
<feature type="binding site" evidence="7">
    <location>
        <position position="489"/>
    </location>
    <ligand>
        <name>ATP</name>
        <dbReference type="ChEBI" id="CHEBI:30616"/>
    </ligand>
</feature>
<evidence type="ECO:0000256" key="6">
    <source>
        <dbReference type="ARBA" id="ARBA00023146"/>
    </source>
</evidence>
<dbReference type="Pfam" id="PF01336">
    <property type="entry name" value="tRNA_anti-codon"/>
    <property type="match status" value="1"/>
</dbReference>
<dbReference type="PANTHER" id="PTHR22594">
    <property type="entry name" value="ASPARTYL/LYSYL-TRNA SYNTHETASE"/>
    <property type="match status" value="1"/>
</dbReference>
<dbReference type="InterPro" id="IPR004524">
    <property type="entry name" value="Asp-tRNA-ligase_1"/>
</dbReference>
<gene>
    <name evidence="7" type="primary">aspS</name>
    <name evidence="9" type="ORF">A3F84_04985</name>
</gene>